<accession>A0A1S1N7J9</accession>
<dbReference type="AlphaFoldDB" id="A0A1S1N7J9"/>
<dbReference type="SMART" id="SM00052">
    <property type="entry name" value="EAL"/>
    <property type="match status" value="1"/>
</dbReference>
<dbReference type="Proteomes" id="UP000180253">
    <property type="component" value="Unassembled WGS sequence"/>
</dbReference>
<protein>
    <recommendedName>
        <fullName evidence="2">EAL domain-containing protein</fullName>
    </recommendedName>
</protein>
<feature type="transmembrane region" description="Helical" evidence="1">
    <location>
        <begin position="33"/>
        <end position="55"/>
    </location>
</feature>
<organism evidence="3 4">
    <name type="scientific">Pseudoalteromonas byunsanensis</name>
    <dbReference type="NCBI Taxonomy" id="327939"/>
    <lineage>
        <taxon>Bacteria</taxon>
        <taxon>Pseudomonadati</taxon>
        <taxon>Pseudomonadota</taxon>
        <taxon>Gammaproteobacteria</taxon>
        <taxon>Alteromonadales</taxon>
        <taxon>Pseudoalteromonadaceae</taxon>
        <taxon>Pseudoalteromonas</taxon>
    </lineage>
</organism>
<keyword evidence="1" id="KW-0812">Transmembrane</keyword>
<keyword evidence="4" id="KW-1185">Reference proteome</keyword>
<keyword evidence="1" id="KW-0472">Membrane</keyword>
<sequence length="563" mass="64002">MSFSTLYTTLNLGEEGVEGKRVALMKLKAKRKLWYSILAGGLILVVLNALLLHLLHLKIHQRAQTVVERVALLPIELQTADSITDIAHRYGLEYVPKGSQAPLGASEFSAGGVSLTLFHQQPYQKHAYIITFFNILFIGLLVFFYRWWQVYQVRPKRFLATNDSMEIRANSALSAVDPRVADQSLFSVFLLIRWSITLDETLDVKNHFSVAIHKRLPSSLSCSVKYLNSGALAVTLDRVAWGDVIETGKKLHEIMFRVLRALRSDLSRKQVKVGGCFYQREADQADVYQLARAALEIANNNVWQHVHMMPLEESHASTLESSEEDFISCISNGQFVLFFQPLFGFKQQDIIQNEVLLRVRHAQLGLIAAKQFIPQLHAKENLEALDKAIIEQTITLLTKEANKPNVSINIHIANWLDVEFINWLVTKMRQATRLNKLLLEIPADDYYKYNQQISAQQLFFTGVSAGIIIDHVTTPLMVNTIRENHLIEAVKLGFELVHQVQQNPQQQKIIKQIIYQAKRLNIAVYAVGVETQAELECLKSLGVHGAQGYYFAELLQQLELVKY</sequence>
<name>A0A1S1N7J9_9GAMM</name>
<dbReference type="SUPFAM" id="SSF141868">
    <property type="entry name" value="EAL domain-like"/>
    <property type="match status" value="1"/>
</dbReference>
<dbReference type="GO" id="GO:0071111">
    <property type="term" value="F:cyclic-guanylate-specific phosphodiesterase activity"/>
    <property type="evidence" value="ECO:0007669"/>
    <property type="project" value="InterPro"/>
</dbReference>
<dbReference type="RefSeq" id="WP_070992188.1">
    <property type="nucleotide sequence ID" value="NZ_CBCSHD010000005.1"/>
</dbReference>
<proteinExistence type="predicted"/>
<keyword evidence="1" id="KW-1133">Transmembrane helix</keyword>
<dbReference type="PANTHER" id="PTHR33121">
    <property type="entry name" value="CYCLIC DI-GMP PHOSPHODIESTERASE PDEF"/>
    <property type="match status" value="1"/>
</dbReference>
<feature type="domain" description="EAL" evidence="2">
    <location>
        <begin position="319"/>
        <end position="563"/>
    </location>
</feature>
<dbReference type="OrthoDB" id="5894408at2"/>
<feature type="transmembrane region" description="Helical" evidence="1">
    <location>
        <begin position="127"/>
        <end position="148"/>
    </location>
</feature>
<dbReference type="Pfam" id="PF00563">
    <property type="entry name" value="EAL"/>
    <property type="match status" value="1"/>
</dbReference>
<dbReference type="PANTHER" id="PTHR33121:SF79">
    <property type="entry name" value="CYCLIC DI-GMP PHOSPHODIESTERASE PDED-RELATED"/>
    <property type="match status" value="1"/>
</dbReference>
<dbReference type="Gene3D" id="3.20.20.450">
    <property type="entry name" value="EAL domain"/>
    <property type="match status" value="1"/>
</dbReference>
<evidence type="ECO:0000256" key="1">
    <source>
        <dbReference type="SAM" id="Phobius"/>
    </source>
</evidence>
<dbReference type="CDD" id="cd01948">
    <property type="entry name" value="EAL"/>
    <property type="match status" value="1"/>
</dbReference>
<dbReference type="PROSITE" id="PS50883">
    <property type="entry name" value="EAL"/>
    <property type="match status" value="1"/>
</dbReference>
<dbReference type="STRING" id="327939.BIW53_11805"/>
<evidence type="ECO:0000259" key="2">
    <source>
        <dbReference type="PROSITE" id="PS50883"/>
    </source>
</evidence>
<comment type="caution">
    <text evidence="3">The sequence shown here is derived from an EMBL/GenBank/DDBJ whole genome shotgun (WGS) entry which is preliminary data.</text>
</comment>
<evidence type="ECO:0000313" key="4">
    <source>
        <dbReference type="Proteomes" id="UP000180253"/>
    </source>
</evidence>
<dbReference type="InterPro" id="IPR035919">
    <property type="entry name" value="EAL_sf"/>
</dbReference>
<dbReference type="InterPro" id="IPR050706">
    <property type="entry name" value="Cyclic-di-GMP_PDE-like"/>
</dbReference>
<evidence type="ECO:0000313" key="3">
    <source>
        <dbReference type="EMBL" id="OHU95388.1"/>
    </source>
</evidence>
<gene>
    <name evidence="3" type="ORF">BIW53_11805</name>
</gene>
<reference evidence="3 4" key="1">
    <citation type="submission" date="2016-10" db="EMBL/GenBank/DDBJ databases">
        <title>Pseudoalteromonas amylolytica sp. nov., isolated from the surface seawater.</title>
        <authorList>
            <person name="Wu Y.-H."/>
            <person name="Cheng H."/>
            <person name="Jin X.-B."/>
            <person name="Wang C.-S."/>
            <person name="Xu X.-W."/>
        </authorList>
    </citation>
    <scope>NUCLEOTIDE SEQUENCE [LARGE SCALE GENOMIC DNA]</scope>
    <source>
        <strain evidence="3 4">JCM 12483</strain>
    </source>
</reference>
<dbReference type="InterPro" id="IPR001633">
    <property type="entry name" value="EAL_dom"/>
</dbReference>
<dbReference type="EMBL" id="MNAN01000031">
    <property type="protein sequence ID" value="OHU95388.1"/>
    <property type="molecule type" value="Genomic_DNA"/>
</dbReference>